<dbReference type="Proteomes" id="UP000676996">
    <property type="component" value="Unassembled WGS sequence"/>
</dbReference>
<evidence type="ECO:0000313" key="3">
    <source>
        <dbReference type="Proteomes" id="UP000676996"/>
    </source>
</evidence>
<name>A0A8T4IER2_9SPHN</name>
<proteinExistence type="predicted"/>
<dbReference type="EMBL" id="JAGRQC010000003">
    <property type="protein sequence ID" value="MBR0553043.1"/>
    <property type="molecule type" value="Genomic_DNA"/>
</dbReference>
<protein>
    <submittedName>
        <fullName evidence="2">Type II toxin-antitoxin system CcdA family antitoxin</fullName>
    </submittedName>
</protein>
<comment type="caution">
    <text evidence="2">The sequence shown here is derived from an EMBL/GenBank/DDBJ whole genome shotgun (WGS) entry which is preliminary data.</text>
</comment>
<accession>A0A8T4IER2</accession>
<keyword evidence="1" id="KW-1277">Toxin-antitoxin system</keyword>
<keyword evidence="3" id="KW-1185">Reference proteome</keyword>
<organism evidence="2 3">
    <name type="scientific">Stakelama marina</name>
    <dbReference type="NCBI Taxonomy" id="2826939"/>
    <lineage>
        <taxon>Bacteria</taxon>
        <taxon>Pseudomonadati</taxon>
        <taxon>Pseudomonadota</taxon>
        <taxon>Alphaproteobacteria</taxon>
        <taxon>Sphingomonadales</taxon>
        <taxon>Sphingomonadaceae</taxon>
        <taxon>Stakelama</taxon>
    </lineage>
</organism>
<evidence type="ECO:0000256" key="1">
    <source>
        <dbReference type="ARBA" id="ARBA00022649"/>
    </source>
</evidence>
<dbReference type="Pfam" id="PF07362">
    <property type="entry name" value="CcdA"/>
    <property type="match status" value="1"/>
</dbReference>
<gene>
    <name evidence="2" type="ORF">J7S20_11045</name>
</gene>
<sequence length="120" mass="13681">MKHDSIGSGKRKPVNPSIDSGVVAAAREARLNLSQVCEAALRSEAKRERERQWREENREAIESWNRWIDECGLPLENIACSDGEIRCPPGRRRRHACGRYAVRPNRPFRHPVRDSARPAG</sequence>
<reference evidence="2" key="1">
    <citation type="submission" date="2021-04" db="EMBL/GenBank/DDBJ databases">
        <title>Ouciella asimina sp. nov., isolated from the surface seawater in the hydrothermal field of Okinawa Trough.</title>
        <authorList>
            <person name="Shuang W."/>
        </authorList>
    </citation>
    <scope>NUCLEOTIDE SEQUENCE</scope>
    <source>
        <strain evidence="2">LXI357</strain>
    </source>
</reference>
<evidence type="ECO:0000313" key="2">
    <source>
        <dbReference type="EMBL" id="MBR0553043.1"/>
    </source>
</evidence>
<dbReference type="AlphaFoldDB" id="A0A8T4IER2"/>
<dbReference type="InterPro" id="IPR009956">
    <property type="entry name" value="Post-segregation_anti-tox_CcdA"/>
</dbReference>